<accession>A0A0D6EU10</accession>
<dbReference type="FunFam" id="3.40.1450.10:FF:000001">
    <property type="entry name" value="2,3-bisphosphoglycerate-independent phosphoglycerate mutase"/>
    <property type="match status" value="1"/>
</dbReference>
<dbReference type="GO" id="GO:0006007">
    <property type="term" value="P:glucose catabolic process"/>
    <property type="evidence" value="ECO:0007669"/>
    <property type="project" value="InterPro"/>
</dbReference>
<keyword evidence="17" id="KW-1185">Reference proteome</keyword>
<feature type="binding site" evidence="10 13">
    <location>
        <position position="16"/>
    </location>
    <ligand>
        <name>Mn(2+)</name>
        <dbReference type="ChEBI" id="CHEBI:29035"/>
        <label>2</label>
    </ligand>
</feature>
<evidence type="ECO:0000256" key="5">
    <source>
        <dbReference type="ARBA" id="ARBA00022723"/>
    </source>
</evidence>
<evidence type="ECO:0000256" key="4">
    <source>
        <dbReference type="ARBA" id="ARBA00012026"/>
    </source>
</evidence>
<dbReference type="EMBL" id="LN827929">
    <property type="protein sequence ID" value="CEZ19230.1"/>
    <property type="molecule type" value="Genomic_DNA"/>
</dbReference>
<evidence type="ECO:0000259" key="14">
    <source>
        <dbReference type="Pfam" id="PF01676"/>
    </source>
</evidence>
<evidence type="ECO:0000256" key="1">
    <source>
        <dbReference type="ARBA" id="ARBA00000370"/>
    </source>
</evidence>
<evidence type="ECO:0000259" key="15">
    <source>
        <dbReference type="Pfam" id="PF06415"/>
    </source>
</evidence>
<dbReference type="CDD" id="cd16010">
    <property type="entry name" value="iPGM"/>
    <property type="match status" value="1"/>
</dbReference>
<dbReference type="PIRSF" id="PIRSF001492">
    <property type="entry name" value="IPGAM"/>
    <property type="match status" value="1"/>
</dbReference>
<feature type="binding site" evidence="10 13">
    <location>
        <position position="447"/>
    </location>
    <ligand>
        <name>Mn(2+)</name>
        <dbReference type="ChEBI" id="CHEBI:29035"/>
        <label>2</label>
    </ligand>
</feature>
<dbReference type="EC" id="5.4.2.12" evidence="4 10"/>
<dbReference type="SUPFAM" id="SSF64158">
    <property type="entry name" value="2,3-Bisphosphoglycerate-independent phosphoglycerate mutase, substrate-binding domain"/>
    <property type="match status" value="1"/>
</dbReference>
<evidence type="ECO:0000256" key="8">
    <source>
        <dbReference type="ARBA" id="ARBA00023235"/>
    </source>
</evidence>
<dbReference type="InterPro" id="IPR005995">
    <property type="entry name" value="Pgm_bpd_ind"/>
</dbReference>
<organism evidence="16 17">
    <name type="scientific">Candidatus Methylopumilus planktonicus</name>
    <dbReference type="NCBI Taxonomy" id="1581557"/>
    <lineage>
        <taxon>Bacteria</taxon>
        <taxon>Pseudomonadati</taxon>
        <taxon>Pseudomonadota</taxon>
        <taxon>Betaproteobacteria</taxon>
        <taxon>Nitrosomonadales</taxon>
        <taxon>Methylophilaceae</taxon>
        <taxon>Candidatus Methylopumilus</taxon>
    </lineage>
</organism>
<dbReference type="GO" id="GO:0005829">
    <property type="term" value="C:cytosol"/>
    <property type="evidence" value="ECO:0007669"/>
    <property type="project" value="TreeGrafter"/>
</dbReference>
<comment type="catalytic activity">
    <reaction evidence="1 10">
        <text>(2R)-2-phosphoglycerate = (2R)-3-phosphoglycerate</text>
        <dbReference type="Rhea" id="RHEA:15901"/>
        <dbReference type="ChEBI" id="CHEBI:58272"/>
        <dbReference type="ChEBI" id="CHEBI:58289"/>
        <dbReference type="EC" id="5.4.2.12"/>
    </reaction>
</comment>
<feature type="binding site" evidence="10 13">
    <location>
        <position position="66"/>
    </location>
    <ligand>
        <name>Mn(2+)</name>
        <dbReference type="ChEBI" id="CHEBI:29035"/>
        <label>2</label>
    </ligand>
</feature>
<feature type="binding site" evidence="10 12">
    <location>
        <position position="189"/>
    </location>
    <ligand>
        <name>substrate</name>
    </ligand>
</feature>
<dbReference type="Gene3D" id="3.40.720.10">
    <property type="entry name" value="Alkaline Phosphatase, subunit A"/>
    <property type="match status" value="1"/>
</dbReference>
<proteinExistence type="inferred from homology"/>
<name>A0A0D6EU10_9PROT</name>
<feature type="binding site" evidence="10 12">
    <location>
        <begin position="157"/>
        <end position="158"/>
    </location>
    <ligand>
        <name>substrate</name>
    </ligand>
</feature>
<comment type="similarity">
    <text evidence="3 10">Belongs to the BPG-independent phosphoglycerate mutase family.</text>
</comment>
<keyword evidence="5 10" id="KW-0479">Metal-binding</keyword>
<dbReference type="InterPro" id="IPR011258">
    <property type="entry name" value="BPG-indep_PGM_N"/>
</dbReference>
<comment type="function">
    <text evidence="10">Catalyzes the interconversion of 2-phosphoglycerate and 3-phosphoglycerate.</text>
</comment>
<evidence type="ECO:0000256" key="7">
    <source>
        <dbReference type="ARBA" id="ARBA00023211"/>
    </source>
</evidence>
<feature type="binding site" evidence="10 12">
    <location>
        <position position="127"/>
    </location>
    <ligand>
        <name>substrate</name>
    </ligand>
</feature>
<evidence type="ECO:0000256" key="13">
    <source>
        <dbReference type="PIRSR" id="PIRSR001492-3"/>
    </source>
</evidence>
<evidence type="ECO:0000313" key="17">
    <source>
        <dbReference type="Proteomes" id="UP000064007"/>
    </source>
</evidence>
<dbReference type="Pfam" id="PF06415">
    <property type="entry name" value="iPGM_N"/>
    <property type="match status" value="1"/>
</dbReference>
<evidence type="ECO:0000256" key="3">
    <source>
        <dbReference type="ARBA" id="ARBA00008819"/>
    </source>
</evidence>
<reference evidence="17" key="1">
    <citation type="submission" date="2014-12" db="EMBL/GenBank/DDBJ databases">
        <authorList>
            <person name="Salcher M.M."/>
        </authorList>
    </citation>
    <scope>NUCLEOTIDE SEQUENCE [LARGE SCALE GENOMIC DNA]</scope>
    <source>
        <strain evidence="17">MMS-10A-171</strain>
    </source>
</reference>
<dbReference type="PANTHER" id="PTHR31637:SF0">
    <property type="entry name" value="2,3-BISPHOSPHOGLYCERATE-INDEPENDENT PHOSPHOGLYCERATE MUTASE"/>
    <property type="match status" value="1"/>
</dbReference>
<dbReference type="AlphaFoldDB" id="A0A0D6EU10"/>
<dbReference type="InterPro" id="IPR006124">
    <property type="entry name" value="Metalloenzyme"/>
</dbReference>
<comment type="subunit">
    <text evidence="10">Monomer.</text>
</comment>
<keyword evidence="6 10" id="KW-0324">Glycolysis</keyword>
<feature type="active site" description="Phosphoserine intermediate" evidence="10 11">
    <location>
        <position position="66"/>
    </location>
</feature>
<dbReference type="KEGG" id="mbat:BN1208_0336"/>
<dbReference type="PANTHER" id="PTHR31637">
    <property type="entry name" value="2,3-BISPHOSPHOGLYCERATE-INDEPENDENT PHOSPHOGLYCERATE MUTASE"/>
    <property type="match status" value="1"/>
</dbReference>
<dbReference type="GO" id="GO:0030145">
    <property type="term" value="F:manganese ion binding"/>
    <property type="evidence" value="ECO:0007669"/>
    <property type="project" value="UniProtKB-UniRule"/>
</dbReference>
<dbReference type="Gene3D" id="3.40.1450.10">
    <property type="entry name" value="BPG-independent phosphoglycerate mutase, domain B"/>
    <property type="match status" value="1"/>
</dbReference>
<dbReference type="STRING" id="1581557.BN1208_0336"/>
<dbReference type="GO" id="GO:0004619">
    <property type="term" value="F:phosphoglycerate mutase activity"/>
    <property type="evidence" value="ECO:0007669"/>
    <property type="project" value="UniProtKB-UniRule"/>
</dbReference>
<evidence type="ECO:0000313" key="16">
    <source>
        <dbReference type="EMBL" id="CEZ19230.1"/>
    </source>
</evidence>
<evidence type="ECO:0000256" key="11">
    <source>
        <dbReference type="PIRSR" id="PIRSR001492-1"/>
    </source>
</evidence>
<feature type="binding site" evidence="10 12">
    <location>
        <position position="195"/>
    </location>
    <ligand>
        <name>substrate</name>
    </ligand>
</feature>
<feature type="binding site" evidence="10 13">
    <location>
        <position position="466"/>
    </location>
    <ligand>
        <name>Mn(2+)</name>
        <dbReference type="ChEBI" id="CHEBI:29035"/>
        <label>1</label>
    </ligand>
</feature>
<keyword evidence="8 10" id="KW-0413">Isomerase</keyword>
<dbReference type="InterPro" id="IPR036646">
    <property type="entry name" value="PGAM_B_sf"/>
</dbReference>
<dbReference type="UniPathway" id="UPA00109">
    <property type="reaction ID" value="UER00186"/>
</dbReference>
<evidence type="ECO:0000256" key="6">
    <source>
        <dbReference type="ARBA" id="ARBA00023152"/>
    </source>
</evidence>
<evidence type="ECO:0000256" key="2">
    <source>
        <dbReference type="ARBA" id="ARBA00004798"/>
    </source>
</evidence>
<feature type="domain" description="Metalloenzyme" evidence="14">
    <location>
        <begin position="8"/>
        <end position="500"/>
    </location>
</feature>
<dbReference type="SUPFAM" id="SSF53649">
    <property type="entry name" value="Alkaline phosphatase-like"/>
    <property type="match status" value="1"/>
</dbReference>
<dbReference type="HAMAP" id="MF_01038">
    <property type="entry name" value="GpmI"/>
    <property type="match status" value="1"/>
</dbReference>
<dbReference type="InterPro" id="IPR017850">
    <property type="entry name" value="Alkaline_phosphatase_core_sf"/>
</dbReference>
<dbReference type="GO" id="GO:0006096">
    <property type="term" value="P:glycolytic process"/>
    <property type="evidence" value="ECO:0007669"/>
    <property type="project" value="UniProtKB-UniRule"/>
</dbReference>
<keyword evidence="7 10" id="KW-0464">Manganese</keyword>
<sequence>MSSIMLKKPVLLIILDGFGHRDDEDHNAIKNAKMPHWNRLWDKYAHSFINASEEFVGLPKGQMGNSEVGHLNIGAGRIVQQDLERINTSITSGDFFKNTSLISAFKSLKENGKALHLLGLFSDGGVHSHLDHFYAMLKIAKQCELKNVYIHPFLDGRDTPPKSALHFIEQLESHIKDIGVGKIASISGRYYAMDRDKRWPRVELAYNALVLGSPIHSKNAADAIHEGYERNETDEFIKPTSIHDENEKAITIQDNDAVVFMNYRSDRARQITDALLQDNFNAFERQKKIKISDYFTLTQYDPDDKKSSVIFKQISVNNSFGEYISKLGLKQLRIAETEKYPHVTFFFNGGNETVYEGEDRILVPSPQVATYDLQPEMSAFEVAQKLGDAIQSKKYHAIICNFANADMVGHTGNLTAAIKAMEELDTCIGQVVNAMESIGGEVIITADHGNAELMEDYKNKQAHTQHTTNVVPFLYIGRKATIKPNGRLSDIAPTLLHLMGEKQPSEMTGQNLIQLND</sequence>
<dbReference type="HOGENOM" id="CLU_026099_2_0_4"/>
<feature type="binding site" evidence="10 13">
    <location>
        <position position="406"/>
    </location>
    <ligand>
        <name>Mn(2+)</name>
        <dbReference type="ChEBI" id="CHEBI:29035"/>
        <label>1</label>
    </ligand>
</feature>
<feature type="binding site" evidence="10 13">
    <location>
        <position position="448"/>
    </location>
    <ligand>
        <name>Mn(2+)</name>
        <dbReference type="ChEBI" id="CHEBI:29035"/>
        <label>2</label>
    </ligand>
</feature>
<evidence type="ECO:0000256" key="9">
    <source>
        <dbReference type="ARBA" id="ARBA00071648"/>
    </source>
</evidence>
<dbReference type="NCBIfam" id="TIGR01307">
    <property type="entry name" value="pgm_bpd_ind"/>
    <property type="match status" value="1"/>
</dbReference>
<evidence type="ECO:0000256" key="10">
    <source>
        <dbReference type="HAMAP-Rule" id="MF_01038"/>
    </source>
</evidence>
<comment type="cofactor">
    <cofactor evidence="10">
        <name>Mn(2+)</name>
        <dbReference type="ChEBI" id="CHEBI:29035"/>
    </cofactor>
    <text evidence="10">Binds 2 manganese ions per subunit.</text>
</comment>
<dbReference type="Pfam" id="PF01676">
    <property type="entry name" value="Metalloenzyme"/>
    <property type="match status" value="1"/>
</dbReference>
<feature type="domain" description="BPG-independent PGAM N-terminal" evidence="15">
    <location>
        <begin position="86"/>
        <end position="301"/>
    </location>
</feature>
<dbReference type="Proteomes" id="UP000064007">
    <property type="component" value="Chromosome 1"/>
</dbReference>
<feature type="binding site" evidence="10 12">
    <location>
        <position position="339"/>
    </location>
    <ligand>
        <name>substrate</name>
    </ligand>
</feature>
<evidence type="ECO:0000256" key="12">
    <source>
        <dbReference type="PIRSR" id="PIRSR001492-2"/>
    </source>
</evidence>
<feature type="binding site" evidence="10 13">
    <location>
        <position position="410"/>
    </location>
    <ligand>
        <name>Mn(2+)</name>
        <dbReference type="ChEBI" id="CHEBI:29035"/>
        <label>1</label>
    </ligand>
</feature>
<comment type="pathway">
    <text evidence="2 10">Carbohydrate degradation; glycolysis; pyruvate from D-glyceraldehyde 3-phosphate: step 3/5.</text>
</comment>
<gene>
    <name evidence="10 16" type="primary">gpmI</name>
    <name evidence="16" type="ORF">BN1208_0336</name>
</gene>
<feature type="binding site" evidence="10 12">
    <location>
        <begin position="264"/>
        <end position="267"/>
    </location>
    <ligand>
        <name>substrate</name>
    </ligand>
</feature>
<protein>
    <recommendedName>
        <fullName evidence="9 10">2,3-bisphosphoglycerate-independent phosphoglycerate mutase</fullName>
        <shortName evidence="10">BPG-independent PGAM</shortName>
        <shortName evidence="10">Phosphoglyceromutase</shortName>
        <shortName evidence="10">iPGM</shortName>
        <ecNumber evidence="4 10">5.4.2.12</ecNumber>
    </recommendedName>
</protein>